<gene>
    <name evidence="2" type="ORF">EWM59_26645</name>
</gene>
<proteinExistence type="predicted"/>
<dbReference type="PANTHER" id="PTHR34301">
    <property type="entry name" value="DNA-BINDING PROTEIN-RELATED"/>
    <property type="match status" value="1"/>
</dbReference>
<dbReference type="InterPro" id="IPR056920">
    <property type="entry name" value="PRTase-CE"/>
</dbReference>
<protein>
    <recommendedName>
        <fullName evidence="1">PRTase-CE domain-containing protein</fullName>
    </recommendedName>
</protein>
<comment type="caution">
    <text evidence="2">The sequence shown here is derived from an EMBL/GenBank/DDBJ whole genome shotgun (WGS) entry which is preliminary data.</text>
</comment>
<name>A0A4V1ZC88_9BACT</name>
<reference evidence="2 3" key="1">
    <citation type="submission" date="2019-02" db="EMBL/GenBank/DDBJ databases">
        <title>Bacterial novel species Emticicia sp. 17J42-9 isolated from soil.</title>
        <authorList>
            <person name="Jung H.-Y."/>
        </authorList>
    </citation>
    <scope>NUCLEOTIDE SEQUENCE [LARGE SCALE GENOMIC DNA]</scope>
    <source>
        <strain evidence="2 3">17J42-9</strain>
    </source>
</reference>
<dbReference type="Pfam" id="PF24390">
    <property type="entry name" value="PRTase-CE"/>
    <property type="match status" value="1"/>
</dbReference>
<dbReference type="RefSeq" id="WP_130024266.1">
    <property type="nucleotide sequence ID" value="NZ_SEWF01000089.1"/>
</dbReference>
<dbReference type="AlphaFoldDB" id="A0A4V1ZC88"/>
<dbReference type="EMBL" id="SEWF01000089">
    <property type="protein sequence ID" value="RYU91810.1"/>
    <property type="molecule type" value="Genomic_DNA"/>
</dbReference>
<dbReference type="SUPFAM" id="SSF52540">
    <property type="entry name" value="P-loop containing nucleoside triphosphate hydrolases"/>
    <property type="match status" value="1"/>
</dbReference>
<dbReference type="Gene3D" id="3.40.50.300">
    <property type="entry name" value="P-loop containing nucleotide triphosphate hydrolases"/>
    <property type="match status" value="1"/>
</dbReference>
<evidence type="ECO:0000259" key="1">
    <source>
        <dbReference type="Pfam" id="PF24390"/>
    </source>
</evidence>
<sequence length="1049" mass="122109">MSQALKNLDKFIEKESNLKSIDFLENLSSLIKDVESINHKKSFMDFLFDKENEKNIQRLISFSFIRILSNNNYNHLDSCKHQVLKIIQLALPDLCHQLKISDKTETFEKESILTDFLRKSEKEFDENLVFTGNISDLNGFQQSFRRLAYNTKKNPILIEFTEDLLNKSQIDKIFTRIDEYLDSSEELKYEQYTTLNIFLNSILQQASELGTKYSINYILNSFTNIKEVIDNDIERSPFFLPAKLEIFKTEKKYPLLKGISNKINIGISNKGKGYAQNVRLGILDYNKSDILFPKTEQLIGTINFKDIIIEFDYEVINTTSSIILELELTWESNIEKNNRFSDFIELQSQIANINWEEIKGKEPYNLEPVDSDAELIGRDSILQKLRNMQNLPLGSSFIFGQRRVGKTSIVKTLLNTNKENNFLIQYIEAGDWNDAHDTHSSMNNLGIKICKKIRKFNSKFSSVPIPEFNGSLNKLSDFLEDIEGIDDKFKFLLVLDEFDRIPRDLYERGEIGQSFVLTLRSISNRPQFGFILVGGEKLEYILTNWMEFNKFTPIRVDYFSKERDWDDFKKLIRKPVENILEVSDSAINFIYEETAGNPYFTKKICMELFTNMISNRDIHVTENEIKIATVNARNSANIGATDFSHFWEDGIKGKIEKEEEISIKRRKILIIIAKIILFQQKLTKQNIIDKGLEFALKSSDIEKELSDFVTRKIINFQNDEYSFVVNFFKDWLINGGTEKIASTFEQEEKMLLSQQLEEKLRIKTEEINSLQINSKVYKGMAVTTTAIRNWLNQFEDIHEQRIIFKLLQNFKLYTEEEIREKLKKLFEGVQRYSKRRNLIRVINANELKRSDFIVSYLDSSPAKGASFYTKLFANENKIYAGNVCTPELIQKKISENPTLKGLIIIDDFIGTGNTIIENFKNYFDSDLCRLLNDKKIFVIVGVITGFLESKELVENALKELDLEGEVMILDILNNNDRCFDPNLKIFDNSVELRNAKTICFQKGEYLEPKAPLGYSDSQTLIAFPQNCPNNTLPIFWKRTDSWVPLFQRN</sequence>
<accession>A0A4V1ZC88</accession>
<dbReference type="InterPro" id="IPR027417">
    <property type="entry name" value="P-loop_NTPase"/>
</dbReference>
<dbReference type="OrthoDB" id="2084254at2"/>
<evidence type="ECO:0000313" key="3">
    <source>
        <dbReference type="Proteomes" id="UP000293162"/>
    </source>
</evidence>
<feature type="domain" description="PRTase-CE" evidence="1">
    <location>
        <begin position="787"/>
        <end position="1048"/>
    </location>
</feature>
<dbReference type="Proteomes" id="UP000293162">
    <property type="component" value="Unassembled WGS sequence"/>
</dbReference>
<evidence type="ECO:0000313" key="2">
    <source>
        <dbReference type="EMBL" id="RYU91810.1"/>
    </source>
</evidence>
<dbReference type="PANTHER" id="PTHR34301:SF8">
    <property type="entry name" value="ATPASE DOMAIN-CONTAINING PROTEIN"/>
    <property type="match status" value="1"/>
</dbReference>
<keyword evidence="3" id="KW-1185">Reference proteome</keyword>
<organism evidence="2 3">
    <name type="scientific">Emticicia agri</name>
    <dbReference type="NCBI Taxonomy" id="2492393"/>
    <lineage>
        <taxon>Bacteria</taxon>
        <taxon>Pseudomonadati</taxon>
        <taxon>Bacteroidota</taxon>
        <taxon>Cytophagia</taxon>
        <taxon>Cytophagales</taxon>
        <taxon>Leadbetterellaceae</taxon>
        <taxon>Emticicia</taxon>
    </lineage>
</organism>